<keyword evidence="2" id="KW-0472">Membrane</keyword>
<feature type="non-terminal residue" evidence="4">
    <location>
        <position position="848"/>
    </location>
</feature>
<feature type="compositionally biased region" description="Low complexity" evidence="1">
    <location>
        <begin position="401"/>
        <end position="418"/>
    </location>
</feature>
<proteinExistence type="predicted"/>
<feature type="transmembrane region" description="Helical" evidence="2">
    <location>
        <begin position="127"/>
        <end position="145"/>
    </location>
</feature>
<reference evidence="4 5" key="1">
    <citation type="journal article" date="2017" name="Mol. Biol. Evol.">
        <title>The 4-celled Tetrabaena socialis nuclear genome reveals the essential components for genetic control of cell number at the origin of multicellularity in the volvocine lineage.</title>
        <authorList>
            <person name="Featherston J."/>
            <person name="Arakaki Y."/>
            <person name="Hanschen E.R."/>
            <person name="Ferris P.J."/>
            <person name="Michod R.E."/>
            <person name="Olson B.J.S.C."/>
            <person name="Nozaki H."/>
            <person name="Durand P.M."/>
        </authorList>
    </citation>
    <scope>NUCLEOTIDE SEQUENCE [LARGE SCALE GENOMIC DNA]</scope>
    <source>
        <strain evidence="4 5">NIES-571</strain>
    </source>
</reference>
<sequence length="848" mass="89615">MAPKEGKRRYINYRVDAYLRDRFLIPRGTKRYSCGNGESLLRFFNHVKFCIVCCASLSQAVAPWMLCGVEVLAVLLIYFLATSRSLVIHHHHFSFTRSLEDIVGLSCARAGILSIAYAIGQRSVHRPYLYCAYLLSAACFPYTIVKTILFRYGSDGVAAAFILGLCGVCSLLHILAARRTVDWARRRYQMGLAGFGMPWEEGEEAWMMMRRPDLEDMTKTSDGGGPESGGEDVPAEMLADDDSRFVEIAPGLKIHYKEVAPPAPAAHEGPAGQGRGLGGGGSGGGREWATTGIVLVHGFGGGVFAWRHVMEALALQCRCRVIAFDRPAFGLTSRPKATGQSNPYTVASQSQLVLQLCAALGLRRVVLVAHADGCLVALRAAAMSASLYQQQGIFVPPHPLAGPQHAAQQQQAPSAFAKAAEHARSAPPSADSSPKLTCGSPSSPSHDQQYQHHQQQLQLQLQGLQQQQQVQLGLGGAVSAAAVAAAAAAGDAAAQAQMCISPQTGGVAQGPSPERDRAADDVVRACSYHGVTASAFTAGKSQPHHSGNSPVLHPPGAPGNHHNGHSHHSHHLTLHHLNHHNGHNLAALACCGPAASCLPASSAGGGDVEAGAASTGRCEAATEPDRASATSTSVAAAAASQAHHRRAQSMPAPPGAAHCCSSSRSSDGWEAPGSSFCCAPPPSASAHPPVESVPYVLGLVLLHPNLSGAMGPALSRILARSQLGRSILRPLLRTEVGEVANRRAWHNSDKLTSEVLELYKTPLRVEGWDRSLMEVTRLRREACQGDLPACFAAVQSIPTLLATGEHDRIVPPSKSEALAADLPQARLAVLHDCGHLSHEEAPGVEGEP</sequence>
<feature type="transmembrane region" description="Helical" evidence="2">
    <location>
        <begin position="49"/>
        <end position="82"/>
    </location>
</feature>
<feature type="region of interest" description="Disordered" evidence="1">
    <location>
        <begin position="262"/>
        <end position="284"/>
    </location>
</feature>
<feature type="region of interest" description="Disordered" evidence="1">
    <location>
        <begin position="216"/>
        <end position="235"/>
    </location>
</feature>
<feature type="compositionally biased region" description="Low complexity" evidence="1">
    <location>
        <begin position="627"/>
        <end position="641"/>
    </location>
</feature>
<evidence type="ECO:0000259" key="3">
    <source>
        <dbReference type="Pfam" id="PF00561"/>
    </source>
</evidence>
<dbReference type="PANTHER" id="PTHR43689:SF8">
    <property type="entry name" value="ALPHA_BETA-HYDROLASES SUPERFAMILY PROTEIN"/>
    <property type="match status" value="1"/>
</dbReference>
<dbReference type="InterPro" id="IPR029058">
    <property type="entry name" value="AB_hydrolase_fold"/>
</dbReference>
<gene>
    <name evidence="4" type="ORF">TSOC_005683</name>
</gene>
<feature type="region of interest" description="Disordered" evidence="1">
    <location>
        <begin position="616"/>
        <end position="663"/>
    </location>
</feature>
<feature type="region of interest" description="Disordered" evidence="1">
    <location>
        <begin position="399"/>
        <end position="455"/>
    </location>
</feature>
<keyword evidence="5" id="KW-1185">Reference proteome</keyword>
<accession>A0A2J8A5N0</accession>
<protein>
    <recommendedName>
        <fullName evidence="3">AB hydrolase-1 domain-containing protein</fullName>
    </recommendedName>
</protein>
<dbReference type="Gene3D" id="3.40.50.1820">
    <property type="entry name" value="alpha/beta hydrolase"/>
    <property type="match status" value="2"/>
</dbReference>
<dbReference type="Pfam" id="PF00561">
    <property type="entry name" value="Abhydrolase_1"/>
    <property type="match status" value="2"/>
</dbReference>
<evidence type="ECO:0000256" key="2">
    <source>
        <dbReference type="SAM" id="Phobius"/>
    </source>
</evidence>
<feature type="region of interest" description="Disordered" evidence="1">
    <location>
        <begin position="538"/>
        <end position="572"/>
    </location>
</feature>
<dbReference type="Proteomes" id="UP000236333">
    <property type="component" value="Unassembled WGS sequence"/>
</dbReference>
<dbReference type="EMBL" id="PGGS01000159">
    <property type="protein sequence ID" value="PNH07831.1"/>
    <property type="molecule type" value="Genomic_DNA"/>
</dbReference>
<feature type="compositionally biased region" description="Low complexity" evidence="1">
    <location>
        <begin position="425"/>
        <end position="434"/>
    </location>
</feature>
<dbReference type="InterPro" id="IPR000073">
    <property type="entry name" value="AB_hydrolase_1"/>
</dbReference>
<evidence type="ECO:0000313" key="5">
    <source>
        <dbReference type="Proteomes" id="UP000236333"/>
    </source>
</evidence>
<dbReference type="OrthoDB" id="19657at2759"/>
<dbReference type="AlphaFoldDB" id="A0A2J8A5N0"/>
<feature type="transmembrane region" description="Helical" evidence="2">
    <location>
        <begin position="157"/>
        <end position="177"/>
    </location>
</feature>
<feature type="transmembrane region" description="Helical" evidence="2">
    <location>
        <begin position="102"/>
        <end position="120"/>
    </location>
</feature>
<feature type="domain" description="AB hydrolase-1" evidence="3">
    <location>
        <begin position="782"/>
        <end position="842"/>
    </location>
</feature>
<keyword evidence="2" id="KW-1133">Transmembrane helix</keyword>
<dbReference type="PANTHER" id="PTHR43689">
    <property type="entry name" value="HYDROLASE"/>
    <property type="match status" value="1"/>
</dbReference>
<feature type="compositionally biased region" description="Basic residues" evidence="1">
    <location>
        <begin position="562"/>
        <end position="572"/>
    </location>
</feature>
<name>A0A2J8A5N0_9CHLO</name>
<evidence type="ECO:0000256" key="1">
    <source>
        <dbReference type="SAM" id="MobiDB-lite"/>
    </source>
</evidence>
<feature type="domain" description="AB hydrolase-1" evidence="3">
    <location>
        <begin position="293"/>
        <end position="383"/>
    </location>
</feature>
<dbReference type="SUPFAM" id="SSF53474">
    <property type="entry name" value="alpha/beta-Hydrolases"/>
    <property type="match status" value="1"/>
</dbReference>
<comment type="caution">
    <text evidence="4">The sequence shown here is derived from an EMBL/GenBank/DDBJ whole genome shotgun (WGS) entry which is preliminary data.</text>
</comment>
<organism evidence="4 5">
    <name type="scientific">Tetrabaena socialis</name>
    <dbReference type="NCBI Taxonomy" id="47790"/>
    <lineage>
        <taxon>Eukaryota</taxon>
        <taxon>Viridiplantae</taxon>
        <taxon>Chlorophyta</taxon>
        <taxon>core chlorophytes</taxon>
        <taxon>Chlorophyceae</taxon>
        <taxon>CS clade</taxon>
        <taxon>Chlamydomonadales</taxon>
        <taxon>Tetrabaenaceae</taxon>
        <taxon>Tetrabaena</taxon>
    </lineage>
</organism>
<feature type="compositionally biased region" description="Gly residues" evidence="1">
    <location>
        <begin position="271"/>
        <end position="284"/>
    </location>
</feature>
<evidence type="ECO:0000313" key="4">
    <source>
        <dbReference type="EMBL" id="PNH07831.1"/>
    </source>
</evidence>
<keyword evidence="2" id="KW-0812">Transmembrane</keyword>